<dbReference type="InterPro" id="IPR017853">
    <property type="entry name" value="GH"/>
</dbReference>
<evidence type="ECO:0000256" key="3">
    <source>
        <dbReference type="ARBA" id="ARBA00023295"/>
    </source>
</evidence>
<feature type="domain" description="Glycoside hydrolase family 2 catalytic" evidence="6">
    <location>
        <begin position="392"/>
        <end position="575"/>
    </location>
</feature>
<dbReference type="AlphaFoldDB" id="A0A6G1IVY9"/>
<feature type="region of interest" description="Disordered" evidence="4">
    <location>
        <begin position="56"/>
        <end position="83"/>
    </location>
</feature>
<evidence type="ECO:0000259" key="5">
    <source>
        <dbReference type="Pfam" id="PF00703"/>
    </source>
</evidence>
<dbReference type="Gene3D" id="2.60.40.10">
    <property type="entry name" value="Immunoglobulins"/>
    <property type="match status" value="1"/>
</dbReference>
<dbReference type="PANTHER" id="PTHR42732">
    <property type="entry name" value="BETA-GALACTOSIDASE"/>
    <property type="match status" value="1"/>
</dbReference>
<gene>
    <name evidence="7" type="ORF">K458DRAFT_370677</name>
</gene>
<dbReference type="Pfam" id="PF00703">
    <property type="entry name" value="Glyco_hydro_2"/>
    <property type="match status" value="1"/>
</dbReference>
<dbReference type="InterPro" id="IPR006102">
    <property type="entry name" value="Ig-like_GH2"/>
</dbReference>
<evidence type="ECO:0000259" key="6">
    <source>
        <dbReference type="Pfam" id="PF02836"/>
    </source>
</evidence>
<dbReference type="InterPro" id="IPR051913">
    <property type="entry name" value="GH2_Domain-Containing"/>
</dbReference>
<dbReference type="GO" id="GO:0005975">
    <property type="term" value="P:carbohydrate metabolic process"/>
    <property type="evidence" value="ECO:0007669"/>
    <property type="project" value="InterPro"/>
</dbReference>
<name>A0A6G1IVY9_9PLEO</name>
<dbReference type="SUPFAM" id="SSF49785">
    <property type="entry name" value="Galactose-binding domain-like"/>
    <property type="match status" value="1"/>
</dbReference>
<evidence type="ECO:0000256" key="1">
    <source>
        <dbReference type="ARBA" id="ARBA00007401"/>
    </source>
</evidence>
<dbReference type="SUPFAM" id="SSF49303">
    <property type="entry name" value="beta-Galactosidase/glucuronidase domain"/>
    <property type="match status" value="1"/>
</dbReference>
<dbReference type="Proteomes" id="UP000799291">
    <property type="component" value="Unassembled WGS sequence"/>
</dbReference>
<evidence type="ECO:0000313" key="7">
    <source>
        <dbReference type="EMBL" id="KAF2682101.1"/>
    </source>
</evidence>
<proteinExistence type="inferred from homology"/>
<organism evidence="7 8">
    <name type="scientific">Lentithecium fluviatile CBS 122367</name>
    <dbReference type="NCBI Taxonomy" id="1168545"/>
    <lineage>
        <taxon>Eukaryota</taxon>
        <taxon>Fungi</taxon>
        <taxon>Dikarya</taxon>
        <taxon>Ascomycota</taxon>
        <taxon>Pezizomycotina</taxon>
        <taxon>Dothideomycetes</taxon>
        <taxon>Pleosporomycetidae</taxon>
        <taxon>Pleosporales</taxon>
        <taxon>Massarineae</taxon>
        <taxon>Lentitheciaceae</taxon>
        <taxon>Lentithecium</taxon>
    </lineage>
</organism>
<comment type="similarity">
    <text evidence="1">Belongs to the glycosyl hydrolase 2 family.</text>
</comment>
<keyword evidence="3" id="KW-0326">Glycosidase</keyword>
<dbReference type="EMBL" id="MU005588">
    <property type="protein sequence ID" value="KAF2682101.1"/>
    <property type="molecule type" value="Genomic_DNA"/>
</dbReference>
<dbReference type="GO" id="GO:0004553">
    <property type="term" value="F:hydrolase activity, hydrolyzing O-glycosyl compounds"/>
    <property type="evidence" value="ECO:0007669"/>
    <property type="project" value="InterPro"/>
</dbReference>
<dbReference type="Gene3D" id="2.60.120.260">
    <property type="entry name" value="Galactose-binding domain-like"/>
    <property type="match status" value="1"/>
</dbReference>
<dbReference type="InterPro" id="IPR006103">
    <property type="entry name" value="Glyco_hydro_2_cat"/>
</dbReference>
<dbReference type="OrthoDB" id="20872at2759"/>
<protein>
    <submittedName>
        <fullName evidence="7">Glycoside hydrolase family 2 protein</fullName>
    </submittedName>
</protein>
<feature type="compositionally biased region" description="Polar residues" evidence="4">
    <location>
        <begin position="56"/>
        <end position="79"/>
    </location>
</feature>
<dbReference type="PANTHER" id="PTHR42732:SF4">
    <property type="entry name" value="BETA-MANNOSIDASE"/>
    <property type="match status" value="1"/>
</dbReference>
<keyword evidence="2 7" id="KW-0378">Hydrolase</keyword>
<dbReference type="Gene3D" id="3.20.20.80">
    <property type="entry name" value="Glycosidases"/>
    <property type="match status" value="1"/>
</dbReference>
<feature type="domain" description="Glycoside hydrolase family 2 immunoglobulin-like beta-sandwich" evidence="5">
    <location>
        <begin position="316"/>
        <end position="353"/>
    </location>
</feature>
<dbReference type="InterPro" id="IPR013783">
    <property type="entry name" value="Ig-like_fold"/>
</dbReference>
<dbReference type="InterPro" id="IPR036156">
    <property type="entry name" value="Beta-gal/glucu_dom_sf"/>
</dbReference>
<keyword evidence="8" id="KW-1185">Reference proteome</keyword>
<dbReference type="Pfam" id="PF02836">
    <property type="entry name" value="Glyco_hydro_2_C"/>
    <property type="match status" value="1"/>
</dbReference>
<reference evidence="7" key="1">
    <citation type="journal article" date="2020" name="Stud. Mycol.">
        <title>101 Dothideomycetes genomes: a test case for predicting lifestyles and emergence of pathogens.</title>
        <authorList>
            <person name="Haridas S."/>
            <person name="Albert R."/>
            <person name="Binder M."/>
            <person name="Bloem J."/>
            <person name="Labutti K."/>
            <person name="Salamov A."/>
            <person name="Andreopoulos B."/>
            <person name="Baker S."/>
            <person name="Barry K."/>
            <person name="Bills G."/>
            <person name="Bluhm B."/>
            <person name="Cannon C."/>
            <person name="Castanera R."/>
            <person name="Culley D."/>
            <person name="Daum C."/>
            <person name="Ezra D."/>
            <person name="Gonzalez J."/>
            <person name="Henrissat B."/>
            <person name="Kuo A."/>
            <person name="Liang C."/>
            <person name="Lipzen A."/>
            <person name="Lutzoni F."/>
            <person name="Magnuson J."/>
            <person name="Mondo S."/>
            <person name="Nolan M."/>
            <person name="Ohm R."/>
            <person name="Pangilinan J."/>
            <person name="Park H.-J."/>
            <person name="Ramirez L."/>
            <person name="Alfaro M."/>
            <person name="Sun H."/>
            <person name="Tritt A."/>
            <person name="Yoshinaga Y."/>
            <person name="Zwiers L.-H."/>
            <person name="Turgeon B."/>
            <person name="Goodwin S."/>
            <person name="Spatafora J."/>
            <person name="Crous P."/>
            <person name="Grigoriev I."/>
        </authorList>
    </citation>
    <scope>NUCLEOTIDE SEQUENCE</scope>
    <source>
        <strain evidence="7">CBS 122367</strain>
    </source>
</reference>
<dbReference type="InterPro" id="IPR008979">
    <property type="entry name" value="Galactose-bd-like_sf"/>
</dbReference>
<sequence length="666" mass="75290">MTTYPRPDFERSDLIWQSLNGPWFFLFDDNDVGLTQNWHLNGLPSEVVADPAIKSESNPATAQAGANPQDAVQETTTKQGAAITHKKRDIEVPYVWQCPASGIEDRGVHEVFWYERVIEDLRSEEQKKKGNRVLLRFGAVDYDAKVWIGGRFVGGHRGGHVPFDIDITDAFTTGSKQTIRLRVYDSAHDLTQPRGKQYWEAESESIFYTPSGGIWQSVWLEVVPTVRIGDSSKGTVLRSDDIEGGMLKATIRVLGRPAGWKYTVALEVGFGGVTVSKTETVDFPRETDMVSIEADMRISDDQKAKLESVDPESWHSNVALWTPEHPNLYDLTIRLFDPAGSQVDEIHATTGMRSLSWHSSQFQLNNKPYFQALFLDQGYWPETFMTPPSPSALKKDIELSKKMGFNGCRKHQKVEDPLFLYYADRLGFLVWGEMANAYEFSSQYVDRFDTEWKEAVLRDINHPSIVAWTPVNESWAYTNLKGNVEQRNHVRSLYYMTKTLDPTRPINDNCGWEHVLTDLSTFHDYTDGDVLTKTCTSLESIFSQKSKRDIFLSPTGTDPGSSHNHSAPILCTEFGGVNIARSAASGEKDWGYTTASDPKDLLKRIEKMMTGVVEGGLICGFVYTQLTDIEQEVNGLYTPDRKEKLDAGEVRKIVEGIRKRYLELLK</sequence>
<dbReference type="SUPFAM" id="SSF51445">
    <property type="entry name" value="(Trans)glycosidases"/>
    <property type="match status" value="1"/>
</dbReference>
<accession>A0A6G1IVY9</accession>
<evidence type="ECO:0000256" key="2">
    <source>
        <dbReference type="ARBA" id="ARBA00022801"/>
    </source>
</evidence>
<evidence type="ECO:0000313" key="8">
    <source>
        <dbReference type="Proteomes" id="UP000799291"/>
    </source>
</evidence>
<evidence type="ECO:0000256" key="4">
    <source>
        <dbReference type="SAM" id="MobiDB-lite"/>
    </source>
</evidence>